<evidence type="ECO:0000256" key="1">
    <source>
        <dbReference type="ARBA" id="ARBA00004613"/>
    </source>
</evidence>
<protein>
    <recommendedName>
        <fullName evidence="4">Hemicentin-1-like von Willebrand factor A domain-containing protein</fullName>
    </recommendedName>
</protein>
<feature type="non-terminal residue" evidence="5">
    <location>
        <position position="56"/>
    </location>
</feature>
<evidence type="ECO:0000256" key="3">
    <source>
        <dbReference type="ARBA" id="ARBA00022729"/>
    </source>
</evidence>
<dbReference type="Pfam" id="PF25106">
    <property type="entry name" value="VWA_4"/>
    <property type="match status" value="1"/>
</dbReference>
<dbReference type="InterPro" id="IPR056861">
    <property type="entry name" value="HMCN1-like_VWA"/>
</dbReference>
<evidence type="ECO:0000259" key="4">
    <source>
        <dbReference type="Pfam" id="PF25106"/>
    </source>
</evidence>
<keyword evidence="3" id="KW-0732">Signal</keyword>
<gene>
    <name evidence="5" type="ORF">M9458_001425</name>
</gene>
<keyword evidence="2" id="KW-0964">Secreted</keyword>
<accession>A0ABD0RXY5</accession>
<dbReference type="InterPro" id="IPR052577">
    <property type="entry name" value="VWA7"/>
</dbReference>
<evidence type="ECO:0000313" key="5">
    <source>
        <dbReference type="EMBL" id="KAL0203407.1"/>
    </source>
</evidence>
<feature type="non-terminal residue" evidence="5">
    <location>
        <position position="1"/>
    </location>
</feature>
<evidence type="ECO:0000256" key="2">
    <source>
        <dbReference type="ARBA" id="ARBA00022525"/>
    </source>
</evidence>
<dbReference type="AlphaFoldDB" id="A0ABD0RXY5"/>
<evidence type="ECO:0000313" key="6">
    <source>
        <dbReference type="Proteomes" id="UP001529510"/>
    </source>
</evidence>
<name>A0ABD0RXY5_CIRMR</name>
<comment type="subcellular location">
    <subcellularLocation>
        <location evidence="1">Secreted</location>
    </subcellularLocation>
</comment>
<sequence length="56" mass="6131">LVGLSQTSVLAFVIDTTGSMSDDIEEAKRVSFSIIDSRRGTPEEPSEYILVPFNDP</sequence>
<dbReference type="InterPro" id="IPR036465">
    <property type="entry name" value="vWFA_dom_sf"/>
</dbReference>
<dbReference type="EMBL" id="JAMKFB020000001">
    <property type="protein sequence ID" value="KAL0203407.1"/>
    <property type="molecule type" value="Genomic_DNA"/>
</dbReference>
<dbReference type="Proteomes" id="UP001529510">
    <property type="component" value="Unassembled WGS sequence"/>
</dbReference>
<keyword evidence="6" id="KW-1185">Reference proteome</keyword>
<dbReference type="PANTHER" id="PTHR14905">
    <property type="entry name" value="NG37"/>
    <property type="match status" value="1"/>
</dbReference>
<dbReference type="SUPFAM" id="SSF53300">
    <property type="entry name" value="vWA-like"/>
    <property type="match status" value="1"/>
</dbReference>
<proteinExistence type="predicted"/>
<organism evidence="5 6">
    <name type="scientific">Cirrhinus mrigala</name>
    <name type="common">Mrigala</name>
    <dbReference type="NCBI Taxonomy" id="683832"/>
    <lineage>
        <taxon>Eukaryota</taxon>
        <taxon>Metazoa</taxon>
        <taxon>Chordata</taxon>
        <taxon>Craniata</taxon>
        <taxon>Vertebrata</taxon>
        <taxon>Euteleostomi</taxon>
        <taxon>Actinopterygii</taxon>
        <taxon>Neopterygii</taxon>
        <taxon>Teleostei</taxon>
        <taxon>Ostariophysi</taxon>
        <taxon>Cypriniformes</taxon>
        <taxon>Cyprinidae</taxon>
        <taxon>Labeoninae</taxon>
        <taxon>Labeonini</taxon>
        <taxon>Cirrhinus</taxon>
    </lineage>
</organism>
<reference evidence="5 6" key="1">
    <citation type="submission" date="2024-05" db="EMBL/GenBank/DDBJ databases">
        <title>Genome sequencing and assembly of Indian major carp, Cirrhinus mrigala (Hamilton, 1822).</title>
        <authorList>
            <person name="Mohindra V."/>
            <person name="Chowdhury L.M."/>
            <person name="Lal K."/>
            <person name="Jena J.K."/>
        </authorList>
    </citation>
    <scope>NUCLEOTIDE SEQUENCE [LARGE SCALE GENOMIC DNA]</scope>
    <source>
        <strain evidence="5">CM1030</strain>
        <tissue evidence="5">Blood</tissue>
    </source>
</reference>
<dbReference type="PANTHER" id="PTHR14905:SF18">
    <property type="entry name" value="VON WILLEBRAND FACTOR A DOMAIN-CONTAINING 10, TANDEM DUPLICATE 1-RELATED"/>
    <property type="match status" value="1"/>
</dbReference>
<feature type="domain" description="Hemicentin-1-like von Willebrand factor A" evidence="4">
    <location>
        <begin position="10"/>
        <end position="56"/>
    </location>
</feature>
<comment type="caution">
    <text evidence="5">The sequence shown here is derived from an EMBL/GenBank/DDBJ whole genome shotgun (WGS) entry which is preliminary data.</text>
</comment>